<name>A0ABD5VX96_9EURY</name>
<reference evidence="2 3" key="1">
    <citation type="journal article" date="2019" name="Int. J. Syst. Evol. Microbiol.">
        <title>The Global Catalogue of Microorganisms (GCM) 10K type strain sequencing project: providing services to taxonomists for standard genome sequencing and annotation.</title>
        <authorList>
            <consortium name="The Broad Institute Genomics Platform"/>
            <consortium name="The Broad Institute Genome Sequencing Center for Infectious Disease"/>
            <person name="Wu L."/>
            <person name="Ma J."/>
        </authorList>
    </citation>
    <scope>NUCLEOTIDE SEQUENCE [LARGE SCALE GENOMIC DNA]</scope>
    <source>
        <strain evidence="2 3">JCM 30072</strain>
    </source>
</reference>
<feature type="compositionally biased region" description="Polar residues" evidence="1">
    <location>
        <begin position="48"/>
        <end position="58"/>
    </location>
</feature>
<protein>
    <recommendedName>
        <fullName evidence="4">PEGA domain-containing protein</fullName>
    </recommendedName>
</protein>
<evidence type="ECO:0008006" key="4">
    <source>
        <dbReference type="Google" id="ProtNLM"/>
    </source>
</evidence>
<dbReference type="RefSeq" id="WP_382184581.1">
    <property type="nucleotide sequence ID" value="NZ_JBHSZI010000001.1"/>
</dbReference>
<dbReference type="AlphaFoldDB" id="A0ABD5VX96"/>
<dbReference type="EMBL" id="JBHSZI010000001">
    <property type="protein sequence ID" value="MFC7057801.1"/>
    <property type="molecule type" value="Genomic_DNA"/>
</dbReference>
<feature type="region of interest" description="Disordered" evidence="1">
    <location>
        <begin position="27"/>
        <end position="81"/>
    </location>
</feature>
<keyword evidence="3" id="KW-1185">Reference proteome</keyword>
<evidence type="ECO:0000256" key="1">
    <source>
        <dbReference type="SAM" id="MobiDB-lite"/>
    </source>
</evidence>
<evidence type="ECO:0000313" key="3">
    <source>
        <dbReference type="Proteomes" id="UP001596445"/>
    </source>
</evidence>
<comment type="caution">
    <text evidence="2">The sequence shown here is derived from an EMBL/GenBank/DDBJ whole genome shotgun (WGS) entry which is preliminary data.</text>
</comment>
<proteinExistence type="predicted"/>
<accession>A0ABD5VX96</accession>
<dbReference type="Proteomes" id="UP001596445">
    <property type="component" value="Unassembled WGS sequence"/>
</dbReference>
<evidence type="ECO:0000313" key="2">
    <source>
        <dbReference type="EMBL" id="MFC7057801.1"/>
    </source>
</evidence>
<gene>
    <name evidence="2" type="ORF">ACFQQG_06010</name>
</gene>
<sequence>MNPGRRLLLVLVCVLGVVVVAATFPAADPRLDPPETASGVSGGDWDNVTGSSERSNGDTIDEEQRSNEQSANPQDGGFWPFVEGSVVAGTTAQAGVDDGDFFVSSHDSVTMLVNGETVGTVGPDRNTEFRVPTGTDEITVTVEETGDSVTVPVETNITVSSEGTFAPNSEVQITGDIGNYTVDNATVSVDGEPVATTDEDGKADVTLPESAGETEIRLTRGRWRGH</sequence>
<organism evidence="2 3">
    <name type="scientific">Halovenus salina</name>
    <dbReference type="NCBI Taxonomy" id="1510225"/>
    <lineage>
        <taxon>Archaea</taxon>
        <taxon>Methanobacteriati</taxon>
        <taxon>Methanobacteriota</taxon>
        <taxon>Stenosarchaea group</taxon>
        <taxon>Halobacteria</taxon>
        <taxon>Halobacteriales</taxon>
        <taxon>Haloarculaceae</taxon>
        <taxon>Halovenus</taxon>
    </lineage>
</organism>